<keyword evidence="2" id="KW-1185">Reference proteome</keyword>
<sequence>MTREIADRLLESLRPTRHLLTRTLADIPIDGPEYHQIDRVVQEIDGLARILISDETHYYREDHAARAFGTDHRGE</sequence>
<protein>
    <submittedName>
        <fullName evidence="1">Uncharacterized protein</fullName>
    </submittedName>
</protein>
<evidence type="ECO:0000313" key="1">
    <source>
        <dbReference type="EMBL" id="MBL0407233.1"/>
    </source>
</evidence>
<organism evidence="1 2">
    <name type="scientific">Microvirga aerilata</name>
    <dbReference type="NCBI Taxonomy" id="670292"/>
    <lineage>
        <taxon>Bacteria</taxon>
        <taxon>Pseudomonadati</taxon>
        <taxon>Pseudomonadota</taxon>
        <taxon>Alphaproteobacteria</taxon>
        <taxon>Hyphomicrobiales</taxon>
        <taxon>Methylobacteriaceae</taxon>
        <taxon>Microvirga</taxon>
    </lineage>
</organism>
<evidence type="ECO:0000313" key="2">
    <source>
        <dbReference type="Proteomes" id="UP000605848"/>
    </source>
</evidence>
<name>A0A937CYQ6_9HYPH</name>
<reference evidence="1" key="1">
    <citation type="submission" date="2021-01" db="EMBL/GenBank/DDBJ databases">
        <title>Microvirga sp.</title>
        <authorList>
            <person name="Kim M.K."/>
        </authorList>
    </citation>
    <scope>NUCLEOTIDE SEQUENCE</scope>
    <source>
        <strain evidence="1">5420S-16</strain>
    </source>
</reference>
<accession>A0A937CYQ6</accession>
<gene>
    <name evidence="1" type="ORF">JKG68_25215</name>
</gene>
<proteinExistence type="predicted"/>
<dbReference type="RefSeq" id="WP_202064230.1">
    <property type="nucleotide sequence ID" value="NZ_JAEQMY010000069.1"/>
</dbReference>
<dbReference type="Proteomes" id="UP000605848">
    <property type="component" value="Unassembled WGS sequence"/>
</dbReference>
<dbReference type="EMBL" id="JAEQMY010000069">
    <property type="protein sequence ID" value="MBL0407233.1"/>
    <property type="molecule type" value="Genomic_DNA"/>
</dbReference>
<dbReference type="AlphaFoldDB" id="A0A937CYQ6"/>
<comment type="caution">
    <text evidence="1">The sequence shown here is derived from an EMBL/GenBank/DDBJ whole genome shotgun (WGS) entry which is preliminary data.</text>
</comment>